<keyword evidence="7 9" id="KW-1133">Transmembrane helix</keyword>
<keyword evidence="4" id="KW-1003">Cell membrane</keyword>
<dbReference type="Proteomes" id="UP000182660">
    <property type="component" value="Unassembled WGS sequence"/>
</dbReference>
<reference evidence="10 12" key="1">
    <citation type="submission" date="2016-11" db="EMBL/GenBank/DDBJ databases">
        <authorList>
            <person name="Klemetsen T."/>
        </authorList>
    </citation>
    <scope>NUCLEOTIDE SEQUENCE [LARGE SCALE GENOMIC DNA]</scope>
    <source>
        <strain evidence="10">MT 2528</strain>
    </source>
</reference>
<dbReference type="Pfam" id="PF03186">
    <property type="entry name" value="CobD_Cbib"/>
    <property type="match status" value="1"/>
</dbReference>
<dbReference type="GO" id="GO:0048472">
    <property type="term" value="F:threonine-phosphate decarboxylase activity"/>
    <property type="evidence" value="ECO:0007669"/>
    <property type="project" value="InterPro"/>
</dbReference>
<evidence type="ECO:0000256" key="4">
    <source>
        <dbReference type="ARBA" id="ARBA00022475"/>
    </source>
</evidence>
<sequence length="312" mass="35363">MNLAMDWTSMQSVFILLTAVVIARLPLCPPHFHPTQLLNLFFSAVAGKVNNAQRSHQQQYIAGNLALIIMLGFILIIAAVIQFIMIEPILFEFVLLLCLLQWEKINLPEVNLGNLEKQTIISQIQPRTLRDLDQLSLLGLHKASIENLCLRNSYQWFAVIFWYVSVGIWAAIIYRVIQLMAYNWNSKLTVNRHFGRPAASLQLLLTAPTHIILGCTLRSLQRATSPLANLNKQAKKWHHFSSGFLLSSFAYSLAIQLGGPRKYQGSMHRFSQLGHAQPAQRDDINRAQQKLTLALLVWLSFITAISLLISIR</sequence>
<dbReference type="EMBL" id="FPLJ01000040">
    <property type="protein sequence ID" value="SGY89004.1"/>
    <property type="molecule type" value="Genomic_DNA"/>
</dbReference>
<feature type="transmembrane region" description="Helical" evidence="9">
    <location>
        <begin position="240"/>
        <end position="259"/>
    </location>
</feature>
<dbReference type="InterPro" id="IPR004485">
    <property type="entry name" value="Cobalamin_biosynth_CobD/CbiB"/>
</dbReference>
<keyword evidence="12" id="KW-1185">Reference proteome</keyword>
<reference evidence="11 13" key="2">
    <citation type="submission" date="2016-11" db="EMBL/GenBank/DDBJ databases">
        <authorList>
            <person name="Jaros S."/>
            <person name="Januszkiewicz K."/>
            <person name="Wedrychowicz H."/>
        </authorList>
    </citation>
    <scope>NUCLEOTIDE SEQUENCE [LARGE SCALE GENOMIC DNA]</scope>
    <source>
        <strain evidence="11">NVI 5450</strain>
    </source>
</reference>
<name>A0A090IJK3_9GAMM</name>
<evidence type="ECO:0000313" key="11">
    <source>
        <dbReference type="EMBL" id="SGY96599.1"/>
    </source>
</evidence>
<evidence type="ECO:0000256" key="9">
    <source>
        <dbReference type="SAM" id="Phobius"/>
    </source>
</evidence>
<feature type="transmembrane region" description="Helical" evidence="9">
    <location>
        <begin position="291"/>
        <end position="311"/>
    </location>
</feature>
<dbReference type="GO" id="GO:0009236">
    <property type="term" value="P:cobalamin biosynthetic process"/>
    <property type="evidence" value="ECO:0007669"/>
    <property type="project" value="UniProtKB-UniPathway"/>
</dbReference>
<evidence type="ECO:0000256" key="1">
    <source>
        <dbReference type="ARBA" id="ARBA00004651"/>
    </source>
</evidence>
<accession>A0A090IJK3</accession>
<evidence type="ECO:0000256" key="8">
    <source>
        <dbReference type="ARBA" id="ARBA00023136"/>
    </source>
</evidence>
<dbReference type="PATRIC" id="fig|80854.5.peg.3713"/>
<dbReference type="UniPathway" id="UPA00148"/>
<gene>
    <name evidence="10" type="ORF">MT2528_1631</name>
    <name evidence="11" type="ORF">NVI5450_1856</name>
</gene>
<dbReference type="GO" id="GO:0005886">
    <property type="term" value="C:plasma membrane"/>
    <property type="evidence" value="ECO:0007669"/>
    <property type="project" value="UniProtKB-SubCell"/>
</dbReference>
<dbReference type="Proteomes" id="UP000183794">
    <property type="component" value="Unassembled WGS sequence"/>
</dbReference>
<keyword evidence="6 9" id="KW-0812">Transmembrane</keyword>
<organism evidence="11 13">
    <name type="scientific">Moritella viscosa</name>
    <dbReference type="NCBI Taxonomy" id="80854"/>
    <lineage>
        <taxon>Bacteria</taxon>
        <taxon>Pseudomonadati</taxon>
        <taxon>Pseudomonadota</taxon>
        <taxon>Gammaproteobacteria</taxon>
        <taxon>Alteromonadales</taxon>
        <taxon>Moritellaceae</taxon>
        <taxon>Moritella</taxon>
    </lineage>
</organism>
<dbReference type="EMBL" id="FPLD01000052">
    <property type="protein sequence ID" value="SGY96599.1"/>
    <property type="molecule type" value="Genomic_DNA"/>
</dbReference>
<comment type="pathway">
    <text evidence="2">Cofactor biosynthesis; adenosylcobalamin biosynthesis.</text>
</comment>
<evidence type="ECO:0000256" key="3">
    <source>
        <dbReference type="ARBA" id="ARBA00006263"/>
    </source>
</evidence>
<dbReference type="OrthoDB" id="6397034at2"/>
<evidence type="ECO:0000256" key="7">
    <source>
        <dbReference type="ARBA" id="ARBA00022989"/>
    </source>
</evidence>
<keyword evidence="8 9" id="KW-0472">Membrane</keyword>
<dbReference type="STRING" id="80854.MVIS_3511"/>
<feature type="transmembrane region" description="Helical" evidence="9">
    <location>
        <begin position="156"/>
        <end position="177"/>
    </location>
</feature>
<evidence type="ECO:0000256" key="2">
    <source>
        <dbReference type="ARBA" id="ARBA00004953"/>
    </source>
</evidence>
<feature type="transmembrane region" description="Helical" evidence="9">
    <location>
        <begin position="61"/>
        <end position="86"/>
    </location>
</feature>
<evidence type="ECO:0000313" key="12">
    <source>
        <dbReference type="Proteomes" id="UP000182660"/>
    </source>
</evidence>
<proteinExistence type="inferred from homology"/>
<evidence type="ECO:0000256" key="6">
    <source>
        <dbReference type="ARBA" id="ARBA00022692"/>
    </source>
</evidence>
<evidence type="ECO:0000313" key="10">
    <source>
        <dbReference type="EMBL" id="SGY89004.1"/>
    </source>
</evidence>
<dbReference type="AlphaFoldDB" id="A0A090IJK3"/>
<comment type="similarity">
    <text evidence="3">Belongs to the CobD/CbiB family.</text>
</comment>
<dbReference type="PANTHER" id="PTHR34308:SF1">
    <property type="entry name" value="COBALAMIN BIOSYNTHESIS PROTEIN CBIB"/>
    <property type="match status" value="1"/>
</dbReference>
<keyword evidence="5" id="KW-0169">Cobalamin biosynthesis</keyword>
<dbReference type="PANTHER" id="PTHR34308">
    <property type="entry name" value="COBALAMIN BIOSYNTHESIS PROTEIN CBIB"/>
    <property type="match status" value="1"/>
</dbReference>
<protein>
    <submittedName>
        <fullName evidence="10 11">Cobalamin biosynthesis protein</fullName>
    </submittedName>
</protein>
<dbReference type="HOGENOM" id="CLU_857574_0_0_6"/>
<comment type="subcellular location">
    <subcellularLocation>
        <location evidence="1">Cell membrane</location>
        <topology evidence="1">Multi-pass membrane protein</topology>
    </subcellularLocation>
</comment>
<evidence type="ECO:0000313" key="13">
    <source>
        <dbReference type="Proteomes" id="UP000183794"/>
    </source>
</evidence>
<dbReference type="KEGG" id="mvs:MVIS_3511"/>
<evidence type="ECO:0000256" key="5">
    <source>
        <dbReference type="ARBA" id="ARBA00022573"/>
    </source>
</evidence>